<evidence type="ECO:0000313" key="2">
    <source>
        <dbReference type="EMBL" id="SVA56751.1"/>
    </source>
</evidence>
<dbReference type="Gene3D" id="3.60.10.10">
    <property type="entry name" value="Endonuclease/exonuclease/phosphatase"/>
    <property type="match status" value="1"/>
</dbReference>
<dbReference type="SUPFAM" id="SSF56219">
    <property type="entry name" value="DNase I-like"/>
    <property type="match status" value="1"/>
</dbReference>
<name>A0A381WWW2_9ZZZZ</name>
<dbReference type="InterPro" id="IPR036691">
    <property type="entry name" value="Endo/exonu/phosph_ase_sf"/>
</dbReference>
<sequence length="138" mass="15748">MRKSIISVIWVTFGLFIASCGQETPNLSISFWNVENLFDMENDPNKNDDEFAIGGRKNVTQKIYELKLKNSAEVLADLNSDVVGLCEVENRYVLEELNRAYTGRDYEIIHYESPDGRGIDNALLYDPKKLQVISSRPI</sequence>
<proteinExistence type="predicted"/>
<dbReference type="InterPro" id="IPR005135">
    <property type="entry name" value="Endo/exonuclease/phosphatase"/>
</dbReference>
<evidence type="ECO:0000259" key="1">
    <source>
        <dbReference type="Pfam" id="PF19580"/>
    </source>
</evidence>
<accession>A0A381WWW2</accession>
<protein>
    <recommendedName>
        <fullName evidence="1">Endonuclease/exonuclease/phosphatase domain-containing protein</fullName>
    </recommendedName>
</protein>
<dbReference type="EMBL" id="UINC01013086">
    <property type="protein sequence ID" value="SVA56751.1"/>
    <property type="molecule type" value="Genomic_DNA"/>
</dbReference>
<dbReference type="AlphaFoldDB" id="A0A381WWW2"/>
<dbReference type="PANTHER" id="PTHR42834">
    <property type="entry name" value="ENDONUCLEASE/EXONUCLEASE/PHOSPHATASE FAMILY PROTEIN (AFU_ORTHOLOGUE AFUA_3G09210)"/>
    <property type="match status" value="1"/>
</dbReference>
<feature type="domain" description="Endonuclease/exonuclease/phosphatase" evidence="1">
    <location>
        <begin position="28"/>
        <end position="136"/>
    </location>
</feature>
<feature type="non-terminal residue" evidence="2">
    <location>
        <position position="138"/>
    </location>
</feature>
<organism evidence="2">
    <name type="scientific">marine metagenome</name>
    <dbReference type="NCBI Taxonomy" id="408172"/>
    <lineage>
        <taxon>unclassified sequences</taxon>
        <taxon>metagenomes</taxon>
        <taxon>ecological metagenomes</taxon>
    </lineage>
</organism>
<gene>
    <name evidence="2" type="ORF">METZ01_LOCUS109605</name>
</gene>
<dbReference type="PANTHER" id="PTHR42834:SF1">
    <property type="entry name" value="ENDONUCLEASE_EXONUCLEASE_PHOSPHATASE FAMILY PROTEIN (AFU_ORTHOLOGUE AFUA_3G09210)"/>
    <property type="match status" value="1"/>
</dbReference>
<reference evidence="2" key="1">
    <citation type="submission" date="2018-05" db="EMBL/GenBank/DDBJ databases">
        <authorList>
            <person name="Lanie J.A."/>
            <person name="Ng W.-L."/>
            <person name="Kazmierczak K.M."/>
            <person name="Andrzejewski T.M."/>
            <person name="Davidsen T.M."/>
            <person name="Wayne K.J."/>
            <person name="Tettelin H."/>
            <person name="Glass J.I."/>
            <person name="Rusch D."/>
            <person name="Podicherti R."/>
            <person name="Tsui H.-C.T."/>
            <person name="Winkler M.E."/>
        </authorList>
    </citation>
    <scope>NUCLEOTIDE SEQUENCE</scope>
</reference>
<dbReference type="PROSITE" id="PS51257">
    <property type="entry name" value="PROKAR_LIPOPROTEIN"/>
    <property type="match status" value="1"/>
</dbReference>
<dbReference type="GO" id="GO:0003824">
    <property type="term" value="F:catalytic activity"/>
    <property type="evidence" value="ECO:0007669"/>
    <property type="project" value="InterPro"/>
</dbReference>
<dbReference type="Pfam" id="PF19580">
    <property type="entry name" value="Exo_endo_phos_3"/>
    <property type="match status" value="1"/>
</dbReference>